<dbReference type="PANTHER" id="PTHR47518:SF11">
    <property type="entry name" value="SERPENTINE RECEPTOR, CLASS E (EPSILON)-RELATED"/>
    <property type="match status" value="1"/>
</dbReference>
<proteinExistence type="inferred from homology"/>
<accession>A0A368G3I4</accession>
<dbReference type="PANTHER" id="PTHR47518">
    <property type="entry name" value="SERPENTINE RECEPTOR CLASS EPSILON-13-RELATED"/>
    <property type="match status" value="1"/>
</dbReference>
<dbReference type="Proteomes" id="UP000252519">
    <property type="component" value="Unassembled WGS sequence"/>
</dbReference>
<dbReference type="OrthoDB" id="5877454at2759"/>
<keyword evidence="2" id="KW-1133">Transmembrane helix</keyword>
<keyword evidence="2" id="KW-0812">Transmembrane</keyword>
<feature type="transmembrane region" description="Helical" evidence="2">
    <location>
        <begin position="37"/>
        <end position="60"/>
    </location>
</feature>
<reference evidence="3 4" key="1">
    <citation type="submission" date="2014-10" db="EMBL/GenBank/DDBJ databases">
        <title>Draft genome of the hookworm Ancylostoma caninum.</title>
        <authorList>
            <person name="Mitreva M."/>
        </authorList>
    </citation>
    <scope>NUCLEOTIDE SEQUENCE [LARGE SCALE GENOMIC DNA]</scope>
    <source>
        <strain evidence="3 4">Baltimore</strain>
    </source>
</reference>
<comment type="similarity">
    <text evidence="1">Belongs to the nematode receptor-like protein sre family.</text>
</comment>
<keyword evidence="2" id="KW-0472">Membrane</keyword>
<dbReference type="GO" id="GO:0007606">
    <property type="term" value="P:sensory perception of chemical stimulus"/>
    <property type="evidence" value="ECO:0007669"/>
    <property type="project" value="InterPro"/>
</dbReference>
<organism evidence="3 4">
    <name type="scientific">Ancylostoma caninum</name>
    <name type="common">Dog hookworm</name>
    <dbReference type="NCBI Taxonomy" id="29170"/>
    <lineage>
        <taxon>Eukaryota</taxon>
        <taxon>Metazoa</taxon>
        <taxon>Ecdysozoa</taxon>
        <taxon>Nematoda</taxon>
        <taxon>Chromadorea</taxon>
        <taxon>Rhabditida</taxon>
        <taxon>Rhabditina</taxon>
        <taxon>Rhabditomorpha</taxon>
        <taxon>Strongyloidea</taxon>
        <taxon>Ancylostomatidae</taxon>
        <taxon>Ancylostomatinae</taxon>
        <taxon>Ancylostoma</taxon>
    </lineage>
</organism>
<dbReference type="Pfam" id="PF03125">
    <property type="entry name" value="Sre"/>
    <property type="match status" value="1"/>
</dbReference>
<name>A0A368G3I4_ANCCA</name>
<protein>
    <submittedName>
        <fullName evidence="3">Uncharacterized protein</fullName>
    </submittedName>
</protein>
<evidence type="ECO:0000256" key="1">
    <source>
        <dbReference type="ARBA" id="ARBA00006803"/>
    </source>
</evidence>
<evidence type="ECO:0000313" key="4">
    <source>
        <dbReference type="Proteomes" id="UP000252519"/>
    </source>
</evidence>
<sequence length="143" mass="15814">MAQFIGLVAFLGHLPHAVVERGFATFMFSTYEKQNNVHFVVFGCFSQYICGAVTVCLFHLGLVSLPVCTYTGLGVVFISVTCYFIFNAINQRRYQKSISVGTTYTLSQKFQLSENIRTSSLLSRACVASALLNTLQCLVSDGR</sequence>
<dbReference type="EMBL" id="JOJR01000437">
    <property type="protein sequence ID" value="RCN37849.1"/>
    <property type="molecule type" value="Genomic_DNA"/>
</dbReference>
<keyword evidence="4" id="KW-1185">Reference proteome</keyword>
<dbReference type="AlphaFoldDB" id="A0A368G3I4"/>
<dbReference type="InterPro" id="IPR052854">
    <property type="entry name" value="Serpentine_rcpt_epsilon"/>
</dbReference>
<gene>
    <name evidence="3" type="ORF">ANCCAN_16224</name>
</gene>
<dbReference type="GO" id="GO:0016020">
    <property type="term" value="C:membrane"/>
    <property type="evidence" value="ECO:0007669"/>
    <property type="project" value="InterPro"/>
</dbReference>
<evidence type="ECO:0000313" key="3">
    <source>
        <dbReference type="EMBL" id="RCN37849.1"/>
    </source>
</evidence>
<evidence type="ECO:0000256" key="2">
    <source>
        <dbReference type="SAM" id="Phobius"/>
    </source>
</evidence>
<comment type="caution">
    <text evidence="3">The sequence shown here is derived from an EMBL/GenBank/DDBJ whole genome shotgun (WGS) entry which is preliminary data.</text>
</comment>
<dbReference type="InterPro" id="IPR004151">
    <property type="entry name" value="7TM_GPCR_serpentine_rcpt_Sre"/>
</dbReference>
<feature type="transmembrane region" description="Helical" evidence="2">
    <location>
        <begin position="67"/>
        <end position="86"/>
    </location>
</feature>